<dbReference type="OrthoDB" id="9775804at2"/>
<dbReference type="Proteomes" id="UP000054058">
    <property type="component" value="Unassembled WGS sequence"/>
</dbReference>
<evidence type="ECO:0000259" key="3">
    <source>
        <dbReference type="PROSITE" id="PS51186"/>
    </source>
</evidence>
<feature type="domain" description="N-acetyltransferase" evidence="3">
    <location>
        <begin position="6"/>
        <end position="135"/>
    </location>
</feature>
<evidence type="ECO:0000256" key="1">
    <source>
        <dbReference type="ARBA" id="ARBA00022679"/>
    </source>
</evidence>
<keyword evidence="5" id="KW-1185">Reference proteome</keyword>
<dbReference type="PANTHER" id="PTHR43626">
    <property type="entry name" value="ACYL-COA N-ACYLTRANSFERASE"/>
    <property type="match status" value="1"/>
</dbReference>
<dbReference type="PANTHER" id="PTHR43626:SF4">
    <property type="entry name" value="GCN5-RELATED N-ACETYLTRANSFERASE 2, CHLOROPLASTIC"/>
    <property type="match status" value="1"/>
</dbReference>
<proteinExistence type="predicted"/>
<dbReference type="CDD" id="cd04301">
    <property type="entry name" value="NAT_SF"/>
    <property type="match status" value="1"/>
</dbReference>
<dbReference type="InterPro" id="IPR000182">
    <property type="entry name" value="GNAT_dom"/>
</dbReference>
<dbReference type="RefSeq" id="WP_036160019.1">
    <property type="nucleotide sequence ID" value="NZ_JAMB01000003.1"/>
</dbReference>
<evidence type="ECO:0000313" key="5">
    <source>
        <dbReference type="Proteomes" id="UP000054058"/>
    </source>
</evidence>
<accession>X7E6B7</accession>
<organism evidence="4 5">
    <name type="scientific">Marinomonas ushuaiensis DSM 15871</name>
    <dbReference type="NCBI Taxonomy" id="1122207"/>
    <lineage>
        <taxon>Bacteria</taxon>
        <taxon>Pseudomonadati</taxon>
        <taxon>Pseudomonadota</taxon>
        <taxon>Gammaproteobacteria</taxon>
        <taxon>Oceanospirillales</taxon>
        <taxon>Oceanospirillaceae</taxon>
        <taxon>Marinomonas</taxon>
    </lineage>
</organism>
<evidence type="ECO:0000256" key="2">
    <source>
        <dbReference type="ARBA" id="ARBA00023315"/>
    </source>
</evidence>
<dbReference type="STRING" id="1122207.MUS1_10110"/>
<reference evidence="4 5" key="1">
    <citation type="submission" date="2014-01" db="EMBL/GenBank/DDBJ databases">
        <title>Marinomonas ushuaiensis DSM 15871 Genome Sequencing.</title>
        <authorList>
            <person name="Lai Q."/>
            <person name="Shao Z.S."/>
        </authorList>
    </citation>
    <scope>NUCLEOTIDE SEQUENCE [LARGE SCALE GENOMIC DNA]</scope>
    <source>
        <strain evidence="4 5">DSM 15871</strain>
    </source>
</reference>
<dbReference type="GO" id="GO:0005737">
    <property type="term" value="C:cytoplasm"/>
    <property type="evidence" value="ECO:0007669"/>
    <property type="project" value="TreeGrafter"/>
</dbReference>
<evidence type="ECO:0000313" key="4">
    <source>
        <dbReference type="EMBL" id="ETX11614.1"/>
    </source>
</evidence>
<dbReference type="Gene3D" id="3.40.630.30">
    <property type="match status" value="1"/>
</dbReference>
<dbReference type="SUPFAM" id="SSF55729">
    <property type="entry name" value="Acyl-CoA N-acyltransferases (Nat)"/>
    <property type="match status" value="1"/>
</dbReference>
<dbReference type="Pfam" id="PF13508">
    <property type="entry name" value="Acetyltransf_7"/>
    <property type="match status" value="1"/>
</dbReference>
<dbReference type="EMBL" id="JAMB01000003">
    <property type="protein sequence ID" value="ETX11614.1"/>
    <property type="molecule type" value="Genomic_DNA"/>
</dbReference>
<dbReference type="InterPro" id="IPR016181">
    <property type="entry name" value="Acyl_CoA_acyltransferase"/>
</dbReference>
<keyword evidence="1 4" id="KW-0808">Transferase</keyword>
<dbReference type="PATRIC" id="fig|1122207.3.peg.1166"/>
<keyword evidence="2" id="KW-0012">Acyltransferase</keyword>
<dbReference type="GO" id="GO:0008080">
    <property type="term" value="F:N-acetyltransferase activity"/>
    <property type="evidence" value="ECO:0007669"/>
    <property type="project" value="InterPro"/>
</dbReference>
<sequence>MSLKVTFDKNISEAEVIALYKANKWSSAEKPKELMAALTNSHSLVTARLSGKLIGIGNAISDGHLVVYYPHMLVHPEFHGKGVGRKMMETFQTKYNGFHQQMLTADGEAIEFYKRLGFERAGNTEPMWVYAGNEH</sequence>
<protein>
    <submittedName>
        <fullName evidence="4">N-acetyltransferase GCN5</fullName>
    </submittedName>
</protein>
<name>X7E6B7_9GAMM</name>
<gene>
    <name evidence="4" type="ORF">MUS1_10110</name>
</gene>
<dbReference type="PROSITE" id="PS51186">
    <property type="entry name" value="GNAT"/>
    <property type="match status" value="1"/>
</dbReference>
<comment type="caution">
    <text evidence="4">The sequence shown here is derived from an EMBL/GenBank/DDBJ whole genome shotgun (WGS) entry which is preliminary data.</text>
</comment>
<dbReference type="eggNOG" id="COG0456">
    <property type="taxonomic scope" value="Bacteria"/>
</dbReference>
<dbReference type="AlphaFoldDB" id="X7E6B7"/>
<dbReference type="InterPro" id="IPR045039">
    <property type="entry name" value="NSI-like"/>
</dbReference>